<evidence type="ECO:0000313" key="1">
    <source>
        <dbReference type="EMBL" id="RHZ77380.1"/>
    </source>
</evidence>
<gene>
    <name evidence="1" type="ORF">Glove_180g90</name>
</gene>
<organism evidence="1 2">
    <name type="scientific">Diversispora epigaea</name>
    <dbReference type="NCBI Taxonomy" id="1348612"/>
    <lineage>
        <taxon>Eukaryota</taxon>
        <taxon>Fungi</taxon>
        <taxon>Fungi incertae sedis</taxon>
        <taxon>Mucoromycota</taxon>
        <taxon>Glomeromycotina</taxon>
        <taxon>Glomeromycetes</taxon>
        <taxon>Diversisporales</taxon>
        <taxon>Diversisporaceae</taxon>
        <taxon>Diversispora</taxon>
    </lineage>
</organism>
<sequence>MEPPTHVVSTCSVGKYTTQVLPIFVVDSTNKQINEKNWNEFNDSFAESFLLTKPSILIQDKQQIVNRKKVISGYSPSMLDKDLIKKEHNKCKNIGEHIFLFVTDSKQRPIRKMRF</sequence>
<protein>
    <submittedName>
        <fullName evidence="1">Uncharacterized protein</fullName>
    </submittedName>
</protein>
<evidence type="ECO:0000313" key="2">
    <source>
        <dbReference type="Proteomes" id="UP000266861"/>
    </source>
</evidence>
<keyword evidence="2" id="KW-1185">Reference proteome</keyword>
<name>A0A397IXJ7_9GLOM</name>
<comment type="caution">
    <text evidence="1">The sequence shown here is derived from an EMBL/GenBank/DDBJ whole genome shotgun (WGS) entry which is preliminary data.</text>
</comment>
<reference evidence="1 2" key="1">
    <citation type="submission" date="2018-08" db="EMBL/GenBank/DDBJ databases">
        <title>Genome and evolution of the arbuscular mycorrhizal fungus Diversispora epigaea (formerly Glomus versiforme) and its bacterial endosymbionts.</title>
        <authorList>
            <person name="Sun X."/>
            <person name="Fei Z."/>
            <person name="Harrison M."/>
        </authorList>
    </citation>
    <scope>NUCLEOTIDE SEQUENCE [LARGE SCALE GENOMIC DNA]</scope>
    <source>
        <strain evidence="1 2">IT104</strain>
    </source>
</reference>
<accession>A0A397IXJ7</accession>
<dbReference type="Proteomes" id="UP000266861">
    <property type="component" value="Unassembled WGS sequence"/>
</dbReference>
<proteinExistence type="predicted"/>
<dbReference type="AlphaFoldDB" id="A0A397IXJ7"/>
<dbReference type="EMBL" id="PQFF01000170">
    <property type="protein sequence ID" value="RHZ77380.1"/>
    <property type="molecule type" value="Genomic_DNA"/>
</dbReference>
<dbReference type="OrthoDB" id="2443839at2759"/>